<dbReference type="PANTHER" id="PTHR43639">
    <property type="entry name" value="OXIDOREDUCTASE, SHORT-CHAIN DEHYDROGENASE/REDUCTASE FAMILY (AFU_ORTHOLOGUE AFUA_5G02870)"/>
    <property type="match status" value="1"/>
</dbReference>
<dbReference type="PRINTS" id="PR00080">
    <property type="entry name" value="SDRFAMILY"/>
</dbReference>
<keyword evidence="2 3" id="KW-0560">Oxidoreductase</keyword>
<dbReference type="Proteomes" id="UP000223606">
    <property type="component" value="Chromosome 1"/>
</dbReference>
<name>A0A2C9D962_9HYPH</name>
<dbReference type="PANTHER" id="PTHR43639:SF1">
    <property type="entry name" value="SHORT-CHAIN DEHYDROGENASE_REDUCTASE FAMILY PROTEIN"/>
    <property type="match status" value="1"/>
</dbReference>
<evidence type="ECO:0000256" key="2">
    <source>
        <dbReference type="ARBA" id="ARBA00023002"/>
    </source>
</evidence>
<dbReference type="InterPro" id="IPR036291">
    <property type="entry name" value="NAD(P)-bd_dom_sf"/>
</dbReference>
<dbReference type="EC" id="1.1.1.47" evidence="3"/>
<dbReference type="InterPro" id="IPR002347">
    <property type="entry name" value="SDR_fam"/>
</dbReference>
<dbReference type="KEGG" id="hdi:HDIA_3147"/>
<evidence type="ECO:0000313" key="4">
    <source>
        <dbReference type="Proteomes" id="UP000223606"/>
    </source>
</evidence>
<dbReference type="Pfam" id="PF13561">
    <property type="entry name" value="adh_short_C2"/>
    <property type="match status" value="1"/>
</dbReference>
<dbReference type="RefSeq" id="WP_099557038.1">
    <property type="nucleotide sequence ID" value="NZ_LT960614.1"/>
</dbReference>
<comment type="similarity">
    <text evidence="1">Belongs to the short-chain dehydrogenases/reductases (SDR) family.</text>
</comment>
<dbReference type="AlphaFoldDB" id="A0A2C9D962"/>
<keyword evidence="4" id="KW-1185">Reference proteome</keyword>
<dbReference type="FunFam" id="3.40.50.720:FF:000084">
    <property type="entry name" value="Short-chain dehydrogenase reductase"/>
    <property type="match status" value="1"/>
</dbReference>
<dbReference type="PRINTS" id="PR00081">
    <property type="entry name" value="GDHRDH"/>
</dbReference>
<protein>
    <submittedName>
        <fullName evidence="3">Glucose 1-dehydrogenase 1</fullName>
        <ecNumber evidence="3">1.1.1.47</ecNumber>
    </submittedName>
</protein>
<dbReference type="GO" id="GO:0047936">
    <property type="term" value="F:glucose 1-dehydrogenase [NAD(P)+] activity"/>
    <property type="evidence" value="ECO:0007669"/>
    <property type="project" value="UniProtKB-EC"/>
</dbReference>
<organism evidence="3 4">
    <name type="scientific">Hartmannibacter diazotrophicus</name>
    <dbReference type="NCBI Taxonomy" id="1482074"/>
    <lineage>
        <taxon>Bacteria</taxon>
        <taxon>Pseudomonadati</taxon>
        <taxon>Pseudomonadota</taxon>
        <taxon>Alphaproteobacteria</taxon>
        <taxon>Hyphomicrobiales</taxon>
        <taxon>Pleomorphomonadaceae</taxon>
        <taxon>Hartmannibacter</taxon>
    </lineage>
</organism>
<sequence>MTTATPKTAIVTGGSRGIGAAICRKAAAAGYNVVLTYNTDAAAADAVAADIRNAGVKALTVKADMAVEKDILGLFEEVDRQFGSLDLLVANAGGTGKICRVEDVTASALTELLAANVVGVFLCCREAVKRMSTRHGGRGGAIVTMSSRAAGLGGGGEWVHYAASKGAIDSLTFGLAREVAAEDIRVNAVAPGLIDTSIHAAAGAPDRVTRLAPLIPIPRAGEPEEVADVVMWLASDTSSYVTGAVIPVSGGR</sequence>
<dbReference type="Gene3D" id="3.40.50.720">
    <property type="entry name" value="NAD(P)-binding Rossmann-like Domain"/>
    <property type="match status" value="1"/>
</dbReference>
<dbReference type="SUPFAM" id="SSF51735">
    <property type="entry name" value="NAD(P)-binding Rossmann-fold domains"/>
    <property type="match status" value="1"/>
</dbReference>
<reference evidence="4" key="1">
    <citation type="submission" date="2017-09" db="EMBL/GenBank/DDBJ databases">
        <title>Genome sequence of Nannocystis excedens DSM 71.</title>
        <authorList>
            <person name="Blom J."/>
        </authorList>
    </citation>
    <scope>NUCLEOTIDE SEQUENCE [LARGE SCALE GENOMIC DNA]</scope>
    <source>
        <strain evidence="4">type strain: E19</strain>
    </source>
</reference>
<proteinExistence type="inferred from homology"/>
<dbReference type="OrthoDB" id="20590at2"/>
<gene>
    <name evidence="3" type="primary">gdhI</name>
    <name evidence="3" type="ORF">HDIA_3147</name>
</gene>
<evidence type="ECO:0000256" key="1">
    <source>
        <dbReference type="ARBA" id="ARBA00006484"/>
    </source>
</evidence>
<dbReference type="EMBL" id="LT960614">
    <property type="protein sequence ID" value="SON56688.1"/>
    <property type="molecule type" value="Genomic_DNA"/>
</dbReference>
<evidence type="ECO:0000313" key="3">
    <source>
        <dbReference type="EMBL" id="SON56688.1"/>
    </source>
</evidence>
<accession>A0A2C9D962</accession>